<feature type="region of interest" description="Disordered" evidence="1">
    <location>
        <begin position="82"/>
        <end position="114"/>
    </location>
</feature>
<gene>
    <name evidence="2" type="ORF">AWN90_40210</name>
</gene>
<keyword evidence="3" id="KW-1185">Reference proteome</keyword>
<sequence length="223" mass="24677">MTERIKVGVEAVWELIRRAYLTRAWAVLGYRSWDDYCTREFGASRLRLPREERHEIVVSMREIGMSTRAIAAATGVSKNTITEDLRQVSQSGTPEPEAIAGIDGRTYPPSASKPPVTDLISANELAELNSAITAPAPTIVTPGPLGEKPLPRPRNRAPLPDSFSHKAFELTRAAESLKGKTDDDRFARNAEEIARKNLGDLIRARDAVQYVIDRLTNQQKGIS</sequence>
<organism evidence="2 3">
    <name type="scientific">Nocardia terpenica</name>
    <dbReference type="NCBI Taxonomy" id="455432"/>
    <lineage>
        <taxon>Bacteria</taxon>
        <taxon>Bacillati</taxon>
        <taxon>Actinomycetota</taxon>
        <taxon>Actinomycetes</taxon>
        <taxon>Mycobacteriales</taxon>
        <taxon>Nocardiaceae</taxon>
        <taxon>Nocardia</taxon>
    </lineage>
</organism>
<dbReference type="AlphaFoldDB" id="A0A164JW94"/>
<dbReference type="STRING" id="455432.AWN90_40210"/>
<evidence type="ECO:0000313" key="2">
    <source>
        <dbReference type="EMBL" id="KZM70783.1"/>
    </source>
</evidence>
<feature type="region of interest" description="Disordered" evidence="1">
    <location>
        <begin position="137"/>
        <end position="162"/>
    </location>
</feature>
<evidence type="ECO:0000313" key="3">
    <source>
        <dbReference type="Proteomes" id="UP000076512"/>
    </source>
</evidence>
<name>A0A164JW94_9NOCA</name>
<reference evidence="2 3" key="1">
    <citation type="submission" date="2016-04" db="EMBL/GenBank/DDBJ databases">
        <authorList>
            <person name="Evans L.H."/>
            <person name="Alamgir A."/>
            <person name="Owens N."/>
            <person name="Weber N.D."/>
            <person name="Virtaneva K."/>
            <person name="Barbian K."/>
            <person name="Babar A."/>
            <person name="Rosenke K."/>
        </authorList>
    </citation>
    <scope>NUCLEOTIDE SEQUENCE [LARGE SCALE GENOMIC DNA]</scope>
    <source>
        <strain evidence="2 3">IFM 0406</strain>
    </source>
</reference>
<comment type="caution">
    <text evidence="2">The sequence shown here is derived from an EMBL/GenBank/DDBJ whole genome shotgun (WGS) entry which is preliminary data.</text>
</comment>
<accession>A0A164JW94</accession>
<dbReference type="EMBL" id="LWGR01000013">
    <property type="protein sequence ID" value="KZM70783.1"/>
    <property type="molecule type" value="Genomic_DNA"/>
</dbReference>
<dbReference type="Proteomes" id="UP000076512">
    <property type="component" value="Unassembled WGS sequence"/>
</dbReference>
<proteinExistence type="predicted"/>
<protein>
    <submittedName>
        <fullName evidence="2">Uncharacterized protein</fullName>
    </submittedName>
</protein>
<evidence type="ECO:0000256" key="1">
    <source>
        <dbReference type="SAM" id="MobiDB-lite"/>
    </source>
</evidence>